<dbReference type="PANTHER" id="PTHR24148">
    <property type="entry name" value="ANKYRIN REPEAT DOMAIN-CONTAINING PROTEIN 39 HOMOLOG-RELATED"/>
    <property type="match status" value="1"/>
</dbReference>
<dbReference type="InterPro" id="IPR052895">
    <property type="entry name" value="HetReg/Transcr_Mod"/>
</dbReference>
<protein>
    <submittedName>
        <fullName evidence="1">Uncharacterized protein</fullName>
    </submittedName>
</protein>
<keyword evidence="2" id="KW-1185">Reference proteome</keyword>
<comment type="caution">
    <text evidence="1">The sequence shown here is derived from an EMBL/GenBank/DDBJ whole genome shotgun (WGS) entry which is preliminary data.</text>
</comment>
<organism evidence="1 2">
    <name type="scientific">Cudoniella acicularis</name>
    <dbReference type="NCBI Taxonomy" id="354080"/>
    <lineage>
        <taxon>Eukaryota</taxon>
        <taxon>Fungi</taxon>
        <taxon>Dikarya</taxon>
        <taxon>Ascomycota</taxon>
        <taxon>Pezizomycotina</taxon>
        <taxon>Leotiomycetes</taxon>
        <taxon>Helotiales</taxon>
        <taxon>Tricladiaceae</taxon>
        <taxon>Cudoniella</taxon>
    </lineage>
</organism>
<evidence type="ECO:0000313" key="2">
    <source>
        <dbReference type="Proteomes" id="UP000566819"/>
    </source>
</evidence>
<evidence type="ECO:0000313" key="1">
    <source>
        <dbReference type="EMBL" id="KAF4631870.1"/>
    </source>
</evidence>
<name>A0A8H4RN17_9HELO</name>
<accession>A0A8H4RN17</accession>
<dbReference type="OrthoDB" id="2157530at2759"/>
<proteinExistence type="predicted"/>
<dbReference type="PANTHER" id="PTHR24148:SF73">
    <property type="entry name" value="HET DOMAIN PROTEIN (AFU_ORTHOLOGUE AFUA_8G01020)"/>
    <property type="match status" value="1"/>
</dbReference>
<gene>
    <name evidence="1" type="ORF">G7Y89_g6259</name>
</gene>
<reference evidence="1 2" key="1">
    <citation type="submission" date="2020-03" db="EMBL/GenBank/DDBJ databases">
        <title>Draft Genome Sequence of Cudoniella acicularis.</title>
        <authorList>
            <person name="Buettner E."/>
            <person name="Kellner H."/>
        </authorList>
    </citation>
    <scope>NUCLEOTIDE SEQUENCE [LARGE SCALE GENOMIC DNA]</scope>
    <source>
        <strain evidence="1 2">DSM 108380</strain>
    </source>
</reference>
<dbReference type="Proteomes" id="UP000566819">
    <property type="component" value="Unassembled WGS sequence"/>
</dbReference>
<sequence length="238" mass="27228">MQTRRYAFHYTTKQSGDGNHHNSLLDLLSLRRGLGASDKRDLVFARLSLAADYRKDSKVLSVDYTLSNTQVFAQAARYMIEQRALEKVLDRVWDVKLADRLPGLPSWTPDWTLAKSSGRVFPIPSNNCDTKSCEAVLSFTPWTHIPMRLVCAGWYIGSIVRLSKTLSYLEKSRDEVRNAWIDVLNGSNTSCLAESEELLEDQKMRQIYVSLYNEWLQIFGSDLQHLRIPPGLKVPPYD</sequence>
<dbReference type="AlphaFoldDB" id="A0A8H4RN17"/>
<dbReference type="EMBL" id="JAAMPI010000402">
    <property type="protein sequence ID" value="KAF4631870.1"/>
    <property type="molecule type" value="Genomic_DNA"/>
</dbReference>